<protein>
    <submittedName>
        <fullName evidence="1">Uncharacterized protein</fullName>
    </submittedName>
</protein>
<organism evidence="1 2">
    <name type="scientific">Paraburkholderia polaris</name>
    <dbReference type="NCBI Taxonomy" id="2728848"/>
    <lineage>
        <taxon>Bacteria</taxon>
        <taxon>Pseudomonadati</taxon>
        <taxon>Pseudomonadota</taxon>
        <taxon>Betaproteobacteria</taxon>
        <taxon>Burkholderiales</taxon>
        <taxon>Burkholderiaceae</taxon>
        <taxon>Paraburkholderia</taxon>
    </lineage>
</organism>
<dbReference type="Proteomes" id="UP000544134">
    <property type="component" value="Unassembled WGS sequence"/>
</dbReference>
<proteinExistence type="predicted"/>
<comment type="caution">
    <text evidence="1">The sequence shown here is derived from an EMBL/GenBank/DDBJ whole genome shotgun (WGS) entry which is preliminary data.</text>
</comment>
<sequence>MKLHCFGVKGAALERVKMYPFEAGTDSMAFDVTARRNAFAAGISNTMEHRSTVMTNWMQAAEARMRPQPGDQFRLTF</sequence>
<name>A0A848IQQ8_9BURK</name>
<keyword evidence="2" id="KW-1185">Reference proteome</keyword>
<accession>A0A848IQQ8</accession>
<evidence type="ECO:0000313" key="2">
    <source>
        <dbReference type="Proteomes" id="UP000544134"/>
    </source>
</evidence>
<gene>
    <name evidence="1" type="ORF">HHL24_43040</name>
</gene>
<dbReference type="EMBL" id="JABBGJ010000112">
    <property type="protein sequence ID" value="NMM04592.1"/>
    <property type="molecule type" value="Genomic_DNA"/>
</dbReference>
<evidence type="ECO:0000313" key="1">
    <source>
        <dbReference type="EMBL" id="NMM04592.1"/>
    </source>
</evidence>
<dbReference type="AlphaFoldDB" id="A0A848IQQ8"/>
<reference evidence="1 2" key="1">
    <citation type="submission" date="2020-04" db="EMBL/GenBank/DDBJ databases">
        <title>Paraburkholderia sp. RP-4-7 isolated from soil.</title>
        <authorList>
            <person name="Dahal R.H."/>
        </authorList>
    </citation>
    <scope>NUCLEOTIDE SEQUENCE [LARGE SCALE GENOMIC DNA]</scope>
    <source>
        <strain evidence="1 2">RP-4-7</strain>
    </source>
</reference>